<dbReference type="AlphaFoldDB" id="A0A368VR53"/>
<evidence type="ECO:0000313" key="2">
    <source>
        <dbReference type="EMBL" id="RCW42436.1"/>
    </source>
</evidence>
<keyword evidence="1" id="KW-0732">Signal</keyword>
<feature type="signal peptide" evidence="1">
    <location>
        <begin position="1"/>
        <end position="20"/>
    </location>
</feature>
<sequence>MVKTQMIVLFLLVAMLTACGNDMKTTRKNINETQQVQRVVDPKVVTTTIENVEAIYVVQNDNNSVEIIVDGKLNTFRLDEMKDTDFKTLTKDDKVKISYTIKTEQVKDGEIKWSNLTKIEKVK</sequence>
<reference evidence="2 3" key="1">
    <citation type="submission" date="2018-07" db="EMBL/GenBank/DDBJ databases">
        <title>Genomic Encyclopedia of Type Strains, Phase III (KMG-III): the genomes of soil and plant-associated and newly described type strains.</title>
        <authorList>
            <person name="Whitman W."/>
        </authorList>
    </citation>
    <scope>NUCLEOTIDE SEQUENCE [LARGE SCALE GENOMIC DNA]</scope>
    <source>
        <strain evidence="2 3">CECT 7506</strain>
    </source>
</reference>
<evidence type="ECO:0000256" key="1">
    <source>
        <dbReference type="SAM" id="SignalP"/>
    </source>
</evidence>
<protein>
    <recommendedName>
        <fullName evidence="4">Lipoprotein</fullName>
    </recommendedName>
</protein>
<keyword evidence="3" id="KW-1185">Reference proteome</keyword>
<evidence type="ECO:0008006" key="4">
    <source>
        <dbReference type="Google" id="ProtNLM"/>
    </source>
</evidence>
<dbReference type="RefSeq" id="WP_114383052.1">
    <property type="nucleotide sequence ID" value="NZ_QPJD01000017.1"/>
</dbReference>
<proteinExistence type="predicted"/>
<dbReference type="EMBL" id="QPJD01000017">
    <property type="protein sequence ID" value="RCW42436.1"/>
    <property type="molecule type" value="Genomic_DNA"/>
</dbReference>
<name>A0A368VR53_9BACL</name>
<gene>
    <name evidence="2" type="ORF">DFP97_117160</name>
</gene>
<feature type="chain" id="PRO_5016786889" description="Lipoprotein" evidence="1">
    <location>
        <begin position="21"/>
        <end position="123"/>
    </location>
</feature>
<accession>A0A368VR53</accession>
<dbReference type="OrthoDB" id="9968641at2"/>
<dbReference type="PROSITE" id="PS51257">
    <property type="entry name" value="PROKAR_LIPOPROTEIN"/>
    <property type="match status" value="1"/>
</dbReference>
<dbReference type="Proteomes" id="UP000252415">
    <property type="component" value="Unassembled WGS sequence"/>
</dbReference>
<comment type="caution">
    <text evidence="2">The sequence shown here is derived from an EMBL/GenBank/DDBJ whole genome shotgun (WGS) entry which is preliminary data.</text>
</comment>
<evidence type="ECO:0000313" key="3">
    <source>
        <dbReference type="Proteomes" id="UP000252415"/>
    </source>
</evidence>
<organism evidence="2 3">
    <name type="scientific">Paenibacillus prosopidis</name>
    <dbReference type="NCBI Taxonomy" id="630520"/>
    <lineage>
        <taxon>Bacteria</taxon>
        <taxon>Bacillati</taxon>
        <taxon>Bacillota</taxon>
        <taxon>Bacilli</taxon>
        <taxon>Bacillales</taxon>
        <taxon>Paenibacillaceae</taxon>
        <taxon>Paenibacillus</taxon>
    </lineage>
</organism>